<dbReference type="RefSeq" id="WP_050725396.1">
    <property type="nucleotide sequence ID" value="NZ_CP012332.1"/>
</dbReference>
<dbReference type="CDD" id="cd01317">
    <property type="entry name" value="DHOase_IIa"/>
    <property type="match status" value="1"/>
</dbReference>
<accession>A0A0K1PBV7</accession>
<comment type="similarity">
    <text evidence="2 6">Belongs to the metallo-dependent hydrolases superfamily. DHOase family. Class I DHOase subfamily.</text>
</comment>
<dbReference type="HAMAP" id="MF_00220_B">
    <property type="entry name" value="PyrC_classI_B"/>
    <property type="match status" value="1"/>
</dbReference>
<feature type="binding site" evidence="6">
    <location>
        <position position="157"/>
    </location>
    <ligand>
        <name>Zn(2+)</name>
        <dbReference type="ChEBI" id="CHEBI:29105"/>
        <label>1</label>
    </ligand>
</feature>
<dbReference type="GO" id="GO:0008270">
    <property type="term" value="F:zinc ion binding"/>
    <property type="evidence" value="ECO:0007669"/>
    <property type="project" value="UniProtKB-UniRule"/>
</dbReference>
<dbReference type="Gene3D" id="2.30.40.10">
    <property type="entry name" value="Urease, subunit C, domain 1"/>
    <property type="match status" value="1"/>
</dbReference>
<evidence type="ECO:0000256" key="1">
    <source>
        <dbReference type="ARBA" id="ARBA00002368"/>
    </source>
</evidence>
<dbReference type="Proteomes" id="UP000055590">
    <property type="component" value="Chromosome"/>
</dbReference>
<comment type="caution">
    <text evidence="6">Lacks conserved residue(s) required for the propagation of feature annotation.</text>
</comment>
<dbReference type="PATRIC" id="fig|1391653.3.peg.1481"/>
<reference evidence="8 9" key="1">
    <citation type="submission" date="2015-08" db="EMBL/GenBank/DDBJ databases">
        <authorList>
            <person name="Babu N.S."/>
            <person name="Beckwith C.J."/>
            <person name="Beseler K.G."/>
            <person name="Brison A."/>
            <person name="Carone J.V."/>
            <person name="Caskin T.P."/>
            <person name="Diamond M."/>
            <person name="Durham M.E."/>
            <person name="Foxe J.M."/>
            <person name="Go M."/>
            <person name="Henderson B.A."/>
            <person name="Jones I.B."/>
            <person name="McGettigan J.A."/>
            <person name="Micheletti S.J."/>
            <person name="Nasrallah M.E."/>
            <person name="Ortiz D."/>
            <person name="Piller C.R."/>
            <person name="Privatt S.R."/>
            <person name="Schneider S.L."/>
            <person name="Sharp S."/>
            <person name="Smith T.C."/>
            <person name="Stanton J.D."/>
            <person name="Ullery H.E."/>
            <person name="Wilson R.J."/>
            <person name="Serrano M.G."/>
            <person name="Buck G."/>
            <person name="Lee V."/>
            <person name="Wang Y."/>
            <person name="Carvalho R."/>
            <person name="Voegtly L."/>
            <person name="Shi R."/>
            <person name="Duckworth R."/>
            <person name="Johnson A."/>
            <person name="Loviza R."/>
            <person name="Walstead R."/>
            <person name="Shah Z."/>
            <person name="Kiflezghi M."/>
            <person name="Wade K."/>
            <person name="Ball S.L."/>
            <person name="Bradley K.W."/>
            <person name="Asai D.J."/>
            <person name="Bowman C.A."/>
            <person name="Russell D.A."/>
            <person name="Pope W.H."/>
            <person name="Jacobs-Sera D."/>
            <person name="Hendrix R.W."/>
            <person name="Hatfull G.F."/>
        </authorList>
    </citation>
    <scope>NUCLEOTIDE SEQUENCE [LARGE SCALE GENOMIC DNA]</scope>
    <source>
        <strain evidence="8 9">DSM 27710</strain>
    </source>
</reference>
<dbReference type="Pfam" id="PF01979">
    <property type="entry name" value="Amidohydro_1"/>
    <property type="match status" value="1"/>
</dbReference>
<comment type="cofactor">
    <cofactor evidence="6">
        <name>Zn(2+)</name>
        <dbReference type="ChEBI" id="CHEBI:29105"/>
    </cofactor>
    <text evidence="6">Binds 2 Zn(2+) ions per subunit.</text>
</comment>
<keyword evidence="3 6" id="KW-0479">Metal-binding</keyword>
<dbReference type="EMBL" id="CP012332">
    <property type="protein sequence ID" value="AKU91023.1"/>
    <property type="molecule type" value="Genomic_DNA"/>
</dbReference>
<proteinExistence type="inferred from homology"/>
<dbReference type="InterPro" id="IPR032466">
    <property type="entry name" value="Metal_Hydrolase"/>
</dbReference>
<feature type="binding site" evidence="6">
    <location>
        <position position="65"/>
    </location>
    <ligand>
        <name>Zn(2+)</name>
        <dbReference type="ChEBI" id="CHEBI:29105"/>
        <label>1</label>
    </ligand>
</feature>
<evidence type="ECO:0000313" key="8">
    <source>
        <dbReference type="EMBL" id="AKU91023.1"/>
    </source>
</evidence>
<dbReference type="AlphaFoldDB" id="A0A0K1PBV7"/>
<keyword evidence="4 6" id="KW-0378">Hydrolase</keyword>
<comment type="function">
    <text evidence="1 6">Catalyzes the reversible cyclization of carbamoyl aspartate to dihydroorotate.</text>
</comment>
<feature type="domain" description="Amidohydrolase-related" evidence="7">
    <location>
        <begin position="56"/>
        <end position="425"/>
    </location>
</feature>
<dbReference type="OrthoDB" id="9803027at2"/>
<keyword evidence="5 6" id="KW-0665">Pyrimidine biosynthesis</keyword>
<dbReference type="InterPro" id="IPR002195">
    <property type="entry name" value="Dihydroorotase_CS"/>
</dbReference>
<dbReference type="GO" id="GO:0044205">
    <property type="term" value="P:'de novo' UMP biosynthetic process"/>
    <property type="evidence" value="ECO:0007669"/>
    <property type="project" value="UniProtKB-UniRule"/>
</dbReference>
<keyword evidence="9" id="KW-1185">Reference proteome</keyword>
<evidence type="ECO:0000256" key="2">
    <source>
        <dbReference type="ARBA" id="ARBA00010286"/>
    </source>
</evidence>
<dbReference type="GO" id="GO:0004038">
    <property type="term" value="F:allantoinase activity"/>
    <property type="evidence" value="ECO:0007669"/>
    <property type="project" value="TreeGrafter"/>
</dbReference>
<feature type="binding site" evidence="6">
    <location>
        <position position="310"/>
    </location>
    <ligand>
        <name>Zn(2+)</name>
        <dbReference type="ChEBI" id="CHEBI:29105"/>
        <label>1</label>
    </ligand>
</feature>
<feature type="binding site" evidence="6">
    <location>
        <position position="314"/>
    </location>
    <ligand>
        <name>substrate</name>
    </ligand>
</feature>
<dbReference type="PROSITE" id="PS00483">
    <property type="entry name" value="DIHYDROOROTASE_2"/>
    <property type="match status" value="1"/>
</dbReference>
<dbReference type="InterPro" id="IPR006680">
    <property type="entry name" value="Amidohydro-rel"/>
</dbReference>
<feature type="binding site" evidence="6">
    <location>
        <position position="67"/>
    </location>
    <ligand>
        <name>Zn(2+)</name>
        <dbReference type="ChEBI" id="CHEBI:29105"/>
        <label>1</label>
    </ligand>
</feature>
<evidence type="ECO:0000256" key="5">
    <source>
        <dbReference type="ARBA" id="ARBA00022975"/>
    </source>
</evidence>
<evidence type="ECO:0000256" key="3">
    <source>
        <dbReference type="ARBA" id="ARBA00022723"/>
    </source>
</evidence>
<feature type="binding site" evidence="6">
    <location>
        <position position="157"/>
    </location>
    <ligand>
        <name>Zn(2+)</name>
        <dbReference type="ChEBI" id="CHEBI:29105"/>
        <label>2</label>
    </ligand>
</feature>
<dbReference type="SUPFAM" id="SSF51338">
    <property type="entry name" value="Composite domain of metallo-dependent hydrolases"/>
    <property type="match status" value="1"/>
</dbReference>
<dbReference type="PANTHER" id="PTHR43668:SF2">
    <property type="entry name" value="ALLANTOINASE"/>
    <property type="match status" value="1"/>
</dbReference>
<feature type="binding site" evidence="6">
    <location>
        <begin position="67"/>
        <end position="69"/>
    </location>
    <ligand>
        <name>substrate</name>
    </ligand>
</feature>
<feature type="active site" evidence="6">
    <location>
        <position position="310"/>
    </location>
</feature>
<dbReference type="EC" id="3.5.2.3" evidence="6"/>
<dbReference type="GO" id="GO:0004151">
    <property type="term" value="F:dihydroorotase activity"/>
    <property type="evidence" value="ECO:0007669"/>
    <property type="project" value="UniProtKB-UniRule"/>
</dbReference>
<dbReference type="PANTHER" id="PTHR43668">
    <property type="entry name" value="ALLANTOINASE"/>
    <property type="match status" value="1"/>
</dbReference>
<dbReference type="NCBIfam" id="TIGR00857">
    <property type="entry name" value="pyrC_multi"/>
    <property type="match status" value="1"/>
</dbReference>
<organism evidence="8 9">
    <name type="scientific">Vulgatibacter incomptus</name>
    <dbReference type="NCBI Taxonomy" id="1391653"/>
    <lineage>
        <taxon>Bacteria</taxon>
        <taxon>Pseudomonadati</taxon>
        <taxon>Myxococcota</taxon>
        <taxon>Myxococcia</taxon>
        <taxon>Myxococcales</taxon>
        <taxon>Cystobacterineae</taxon>
        <taxon>Vulgatibacteraceae</taxon>
        <taxon>Vulgatibacter</taxon>
    </lineage>
</organism>
<feature type="binding site" evidence="6">
    <location>
        <position position="237"/>
    </location>
    <ligand>
        <name>Zn(2+)</name>
        <dbReference type="ChEBI" id="CHEBI:29105"/>
        <label>2</label>
    </ligand>
</feature>
<gene>
    <name evidence="6" type="primary">pyrC</name>
    <name evidence="8" type="ORF">AKJ08_1410</name>
</gene>
<dbReference type="GO" id="GO:0006145">
    <property type="term" value="P:purine nucleobase catabolic process"/>
    <property type="evidence" value="ECO:0007669"/>
    <property type="project" value="TreeGrafter"/>
</dbReference>
<keyword evidence="6" id="KW-0862">Zinc</keyword>
<dbReference type="InterPro" id="IPR011059">
    <property type="entry name" value="Metal-dep_hydrolase_composite"/>
</dbReference>
<evidence type="ECO:0000256" key="6">
    <source>
        <dbReference type="HAMAP-Rule" id="MF_00220"/>
    </source>
</evidence>
<protein>
    <recommendedName>
        <fullName evidence="6">Dihydroorotase</fullName>
        <shortName evidence="6">DHOase</shortName>
        <ecNumber evidence="6">3.5.2.3</ecNumber>
    </recommendedName>
</protein>
<sequence length="433" mass="45889">MSQSELFLVNGRLLDPATGVDGVRTVHVVDGRIRSISADLPSNTQGVKVIDCAGKLVLPGFIDLHAHLREPGEEYKETILTGARSAVAGGFTAVVAMPNTRPPIDNAHLVRFVLDRAAEAGLARVYPSGAISKGQEGKDLAEIGDMVQAGAVCITDDGRPVMDPALMRRALEYAKTFDLPVMVHEEDLHLAAGGCMNEGAVSTRLGLRGSPNVAEDAMVLRDIELCALTGGRLHIAHLSTAGSVRAVRDAKRRGLRVTAEATPHHFTLTDEAVGTYDTRAKMCPPLRTQADVDAVLVGLADGTIDAIATDHAPHSAVEKDVEFERAANGIVGLETALPLTLALVRSGAISLMRAVELLSLGPAKAFGLPGGRVAEGEVADLAIVDPEAEWRVDPARFESKGRYTPFEGWTLRGRVDLTLVGGAIVYESKESGR</sequence>
<evidence type="ECO:0000313" key="9">
    <source>
        <dbReference type="Proteomes" id="UP000055590"/>
    </source>
</evidence>
<comment type="catalytic activity">
    <reaction evidence="6">
        <text>(S)-dihydroorotate + H2O = N-carbamoyl-L-aspartate + H(+)</text>
        <dbReference type="Rhea" id="RHEA:24296"/>
        <dbReference type="ChEBI" id="CHEBI:15377"/>
        <dbReference type="ChEBI" id="CHEBI:15378"/>
        <dbReference type="ChEBI" id="CHEBI:30864"/>
        <dbReference type="ChEBI" id="CHEBI:32814"/>
        <dbReference type="EC" id="3.5.2.3"/>
    </reaction>
</comment>
<dbReference type="UniPathway" id="UPA00070">
    <property type="reaction ID" value="UER00117"/>
</dbReference>
<name>A0A0K1PBV7_9BACT</name>
<dbReference type="PROSITE" id="PS00482">
    <property type="entry name" value="DIHYDROOROTASE_1"/>
    <property type="match status" value="1"/>
</dbReference>
<evidence type="ECO:0000256" key="4">
    <source>
        <dbReference type="ARBA" id="ARBA00022801"/>
    </source>
</evidence>
<dbReference type="STRING" id="1391653.AKJ08_1410"/>
<feature type="binding site" evidence="6">
    <location>
        <position position="184"/>
    </location>
    <ligand>
        <name>Zn(2+)</name>
        <dbReference type="ChEBI" id="CHEBI:29105"/>
        <label>2</label>
    </ligand>
</feature>
<feature type="binding site" evidence="6">
    <location>
        <position position="99"/>
    </location>
    <ligand>
        <name>substrate</name>
    </ligand>
</feature>
<dbReference type="GO" id="GO:0005737">
    <property type="term" value="C:cytoplasm"/>
    <property type="evidence" value="ECO:0007669"/>
    <property type="project" value="TreeGrafter"/>
</dbReference>
<dbReference type="Gene3D" id="3.20.20.140">
    <property type="entry name" value="Metal-dependent hydrolases"/>
    <property type="match status" value="1"/>
</dbReference>
<evidence type="ECO:0000259" key="7">
    <source>
        <dbReference type="Pfam" id="PF01979"/>
    </source>
</evidence>
<dbReference type="KEGG" id="vin:AKJ08_1410"/>
<dbReference type="InterPro" id="IPR050138">
    <property type="entry name" value="DHOase/Allantoinase_Hydrolase"/>
</dbReference>
<dbReference type="SUPFAM" id="SSF51556">
    <property type="entry name" value="Metallo-dependent hydrolases"/>
    <property type="match status" value="1"/>
</dbReference>
<dbReference type="InterPro" id="IPR004722">
    <property type="entry name" value="DHOase"/>
</dbReference>
<comment type="pathway">
    <text evidence="6">Pyrimidine metabolism; UMP biosynthesis via de novo pathway; (S)-dihydroorotate from bicarbonate: step 3/3.</text>
</comment>